<evidence type="ECO:0000256" key="3">
    <source>
        <dbReference type="ARBA" id="ARBA00022723"/>
    </source>
</evidence>
<dbReference type="GO" id="GO:0034138">
    <property type="term" value="P:toll-like receptor 3 signaling pathway"/>
    <property type="evidence" value="ECO:0007669"/>
    <property type="project" value="TreeGrafter"/>
</dbReference>
<organism evidence="11 12">
    <name type="scientific">Chanos chanos</name>
    <name type="common">Milkfish</name>
    <name type="synonym">Mugil chanos</name>
    <dbReference type="NCBI Taxonomy" id="29144"/>
    <lineage>
        <taxon>Eukaryota</taxon>
        <taxon>Metazoa</taxon>
        <taxon>Chordata</taxon>
        <taxon>Craniata</taxon>
        <taxon>Vertebrata</taxon>
        <taxon>Euteleostomi</taxon>
        <taxon>Actinopterygii</taxon>
        <taxon>Neopterygii</taxon>
        <taxon>Teleostei</taxon>
        <taxon>Ostariophysi</taxon>
        <taxon>Gonorynchiformes</taxon>
        <taxon>Chanidae</taxon>
        <taxon>Chanos</taxon>
    </lineage>
</organism>
<keyword evidence="3" id="KW-0479">Metal-binding</keyword>
<feature type="coiled-coil region" evidence="8">
    <location>
        <begin position="103"/>
        <end position="152"/>
    </location>
</feature>
<dbReference type="Proteomes" id="UP000504632">
    <property type="component" value="Chromosome 11"/>
</dbReference>
<dbReference type="GO" id="GO:0043123">
    <property type="term" value="P:positive regulation of canonical NF-kappaB signal transduction"/>
    <property type="evidence" value="ECO:0007669"/>
    <property type="project" value="TreeGrafter"/>
</dbReference>
<keyword evidence="2" id="KW-0963">Cytoplasm</keyword>
<evidence type="ECO:0000256" key="4">
    <source>
        <dbReference type="ARBA" id="ARBA00022771"/>
    </source>
</evidence>
<protein>
    <submittedName>
        <fullName evidence="12">TNFAIP3-interacting protein 2</fullName>
    </submittedName>
</protein>
<keyword evidence="11" id="KW-1185">Reference proteome</keyword>
<feature type="region of interest" description="Disordered" evidence="9">
    <location>
        <begin position="376"/>
        <end position="403"/>
    </location>
</feature>
<evidence type="ECO:0000256" key="8">
    <source>
        <dbReference type="SAM" id="Coils"/>
    </source>
</evidence>
<dbReference type="GeneID" id="115824200"/>
<dbReference type="PANTHER" id="PTHR31882:SF6">
    <property type="entry name" value="TNFAIP3-INTERACTING PROTEIN 2"/>
    <property type="match status" value="1"/>
</dbReference>
<accession>A0A6J2WFA9</accession>
<dbReference type="RefSeq" id="XP_030644165.1">
    <property type="nucleotide sequence ID" value="XM_030788305.1"/>
</dbReference>
<dbReference type="InterPro" id="IPR022008">
    <property type="entry name" value="EABR"/>
</dbReference>
<evidence type="ECO:0000256" key="7">
    <source>
        <dbReference type="PROSITE-ProRule" id="PRU01142"/>
    </source>
</evidence>
<feature type="coiled-coil region" evidence="8">
    <location>
        <begin position="286"/>
        <end position="359"/>
    </location>
</feature>
<dbReference type="PROSITE" id="PS51801">
    <property type="entry name" value="ZF_CCHC_NOA"/>
    <property type="match status" value="1"/>
</dbReference>
<dbReference type="GO" id="GO:0034134">
    <property type="term" value="P:toll-like receptor 2 signaling pathway"/>
    <property type="evidence" value="ECO:0007669"/>
    <property type="project" value="TreeGrafter"/>
</dbReference>
<evidence type="ECO:0000256" key="1">
    <source>
        <dbReference type="ARBA" id="ARBA00004496"/>
    </source>
</evidence>
<evidence type="ECO:0000256" key="2">
    <source>
        <dbReference type="ARBA" id="ARBA00022490"/>
    </source>
</evidence>
<name>A0A6J2WFA9_CHACN</name>
<keyword evidence="6 8" id="KW-0175">Coiled coil</keyword>
<evidence type="ECO:0000256" key="9">
    <source>
        <dbReference type="SAM" id="MobiDB-lite"/>
    </source>
</evidence>
<dbReference type="AlphaFoldDB" id="A0A6J2WFA9"/>
<dbReference type="Pfam" id="PF12180">
    <property type="entry name" value="EABR"/>
    <property type="match status" value="1"/>
</dbReference>
<gene>
    <name evidence="12" type="primary">tnip2</name>
</gene>
<dbReference type="GO" id="GO:0071222">
    <property type="term" value="P:cellular response to lipopolysaccharide"/>
    <property type="evidence" value="ECO:0007669"/>
    <property type="project" value="TreeGrafter"/>
</dbReference>
<dbReference type="InParanoid" id="A0A6J2WFA9"/>
<reference evidence="12" key="2">
    <citation type="submission" date="2025-08" db="UniProtKB">
        <authorList>
            <consortium name="RefSeq"/>
        </authorList>
    </citation>
    <scope>IDENTIFICATION</scope>
</reference>
<comment type="subcellular location">
    <subcellularLocation>
        <location evidence="1">Cytoplasm</location>
    </subcellularLocation>
</comment>
<evidence type="ECO:0000313" key="11">
    <source>
        <dbReference type="Proteomes" id="UP000504632"/>
    </source>
</evidence>
<dbReference type="GO" id="GO:0006357">
    <property type="term" value="P:regulation of transcription by RNA polymerase II"/>
    <property type="evidence" value="ECO:0007669"/>
    <property type="project" value="TreeGrafter"/>
</dbReference>
<dbReference type="GO" id="GO:0070530">
    <property type="term" value="F:K63-linked polyubiquitin modification-dependent protein binding"/>
    <property type="evidence" value="ECO:0007669"/>
    <property type="project" value="InterPro"/>
</dbReference>
<proteinExistence type="predicted"/>
<evidence type="ECO:0000313" key="12">
    <source>
        <dbReference type="RefSeq" id="XP_030644165.1"/>
    </source>
</evidence>
<evidence type="ECO:0000256" key="5">
    <source>
        <dbReference type="ARBA" id="ARBA00022833"/>
    </source>
</evidence>
<evidence type="ECO:0000256" key="6">
    <source>
        <dbReference type="ARBA" id="ARBA00023054"/>
    </source>
</evidence>
<keyword evidence="4 7" id="KW-0863">Zinc-finger</keyword>
<dbReference type="OrthoDB" id="6066489at2759"/>
<feature type="compositionally biased region" description="Polar residues" evidence="9">
    <location>
        <begin position="377"/>
        <end position="386"/>
    </location>
</feature>
<reference evidence="11" key="1">
    <citation type="submission" date="2024-06" db="UniProtKB">
        <authorList>
            <consortium name="RefSeq"/>
        </authorList>
    </citation>
    <scope>NUCLEOTIDE SEQUENCE [LARGE SCALE GENOMIC DNA]</scope>
</reference>
<keyword evidence="5" id="KW-0862">Zinc</keyword>
<evidence type="ECO:0000259" key="10">
    <source>
        <dbReference type="PROSITE" id="PS51801"/>
    </source>
</evidence>
<feature type="domain" description="CCHC NOA-type" evidence="10">
    <location>
        <begin position="416"/>
        <end position="448"/>
    </location>
</feature>
<dbReference type="GO" id="GO:0008270">
    <property type="term" value="F:zinc ion binding"/>
    <property type="evidence" value="ECO:0007669"/>
    <property type="project" value="UniProtKB-KW"/>
</dbReference>
<dbReference type="Gene3D" id="1.20.5.990">
    <property type="entry name" value="Nemo cc2-lz domain - 1d5 darpin complex"/>
    <property type="match status" value="1"/>
</dbReference>
<sequence>MDNIKGDENALKAKLRSCSALNTFCHEKQQEIANLTKQIYLKDVIIADLKSRLGKYETTCITAEGQEPVLLGPSQSLVESLCKEICKLKQKMKESEKDAAQTLESNTLEIQRLEELLKEKDQELESIRQRPEHEKEREIQQLRLTLAKREQAQATREVLCTSLAEEAEKLRSQLGATVRVCQGLLGRLAPVSKMTDSSEVAHVNSLVYKLQEENESLKKRVEYVENLNAKWQKYDSSREEYVRALCQKLKDSNGLASPGPGHGPTTVTGLGLLPPAATPGLLQEEIARLNRHLKEKVAECERLGRERDDRARRDQERIQMLEQQVLAYTEDFNSERADRERAQGKILDLQEELRRLQIHSQSPREATATCRVHASRRNPTCQQTDTAEPLQRSSPERPATNRTGIYPQLASTWNENRGSADLQCPHCATKFDETHCNDFLNHCEECAGTFLLA</sequence>
<dbReference type="FunCoup" id="A0A6J2WFA9">
    <property type="interactions" value="1063"/>
</dbReference>
<dbReference type="GO" id="GO:0005737">
    <property type="term" value="C:cytoplasm"/>
    <property type="evidence" value="ECO:0007669"/>
    <property type="project" value="UniProtKB-SubCell"/>
</dbReference>
<dbReference type="CTD" id="79155"/>
<dbReference type="InterPro" id="IPR034735">
    <property type="entry name" value="NEMO_ZF"/>
</dbReference>
<dbReference type="PANTHER" id="PTHR31882">
    <property type="entry name" value="TNFAIP3-INTERACTING PROTEIN COILED COIL FAMILY MEMBER"/>
    <property type="match status" value="1"/>
</dbReference>